<proteinExistence type="predicted"/>
<keyword evidence="2" id="KW-1185">Reference proteome</keyword>
<sequence>MDCGWFRAYRYELPRLLLPPLRLRRSSSSRSRRSVLMAAGRLEIAAKGDVERERLVDGAVEEVYGKEIEEIRENFTAVFEASPARVTSDYNRNVLPNENSKAA</sequence>
<dbReference type="EMBL" id="OY731401">
    <property type="protein sequence ID" value="CAJ1947388.1"/>
    <property type="molecule type" value="Genomic_DNA"/>
</dbReference>
<dbReference type="Gramene" id="rna-AYBTSS11_LOCUS12633">
    <property type="protein sequence ID" value="CAJ1947388.1"/>
    <property type="gene ID" value="gene-AYBTSS11_LOCUS12633"/>
</dbReference>
<dbReference type="AlphaFoldDB" id="A0AA86S914"/>
<name>A0AA86S914_9FABA</name>
<protein>
    <submittedName>
        <fullName evidence="1">Uncharacterized protein</fullName>
    </submittedName>
</protein>
<evidence type="ECO:0000313" key="1">
    <source>
        <dbReference type="EMBL" id="CAJ1947388.1"/>
    </source>
</evidence>
<reference evidence="1" key="1">
    <citation type="submission" date="2023-10" db="EMBL/GenBank/DDBJ databases">
        <authorList>
            <person name="Domelevo Entfellner J.-B."/>
        </authorList>
    </citation>
    <scope>NUCLEOTIDE SEQUENCE</scope>
</reference>
<evidence type="ECO:0000313" key="2">
    <source>
        <dbReference type="Proteomes" id="UP001189624"/>
    </source>
</evidence>
<accession>A0AA86S914</accession>
<organism evidence="1 2">
    <name type="scientific">Sphenostylis stenocarpa</name>
    <dbReference type="NCBI Taxonomy" id="92480"/>
    <lineage>
        <taxon>Eukaryota</taxon>
        <taxon>Viridiplantae</taxon>
        <taxon>Streptophyta</taxon>
        <taxon>Embryophyta</taxon>
        <taxon>Tracheophyta</taxon>
        <taxon>Spermatophyta</taxon>
        <taxon>Magnoliopsida</taxon>
        <taxon>eudicotyledons</taxon>
        <taxon>Gunneridae</taxon>
        <taxon>Pentapetalae</taxon>
        <taxon>rosids</taxon>
        <taxon>fabids</taxon>
        <taxon>Fabales</taxon>
        <taxon>Fabaceae</taxon>
        <taxon>Papilionoideae</taxon>
        <taxon>50 kb inversion clade</taxon>
        <taxon>NPAAA clade</taxon>
        <taxon>indigoferoid/millettioid clade</taxon>
        <taxon>Phaseoleae</taxon>
        <taxon>Sphenostylis</taxon>
    </lineage>
</organism>
<gene>
    <name evidence="1" type="ORF">AYBTSS11_LOCUS12633</name>
</gene>
<dbReference type="Proteomes" id="UP001189624">
    <property type="component" value="Chromosome 4"/>
</dbReference>